<dbReference type="GO" id="GO:0005385">
    <property type="term" value="F:zinc ion transmembrane transporter activity"/>
    <property type="evidence" value="ECO:0007669"/>
    <property type="project" value="TreeGrafter"/>
</dbReference>
<name>A0AAE1RNY8_9SOLA</name>
<evidence type="ECO:0000256" key="3">
    <source>
        <dbReference type="ARBA" id="ARBA00022989"/>
    </source>
</evidence>
<dbReference type="Proteomes" id="UP001291623">
    <property type="component" value="Unassembled WGS sequence"/>
</dbReference>
<keyword evidence="2 5" id="KW-0812">Transmembrane</keyword>
<dbReference type="EMBL" id="JAVYJV010000013">
    <property type="protein sequence ID" value="KAK4355065.1"/>
    <property type="molecule type" value="Genomic_DNA"/>
</dbReference>
<dbReference type="InterPro" id="IPR003689">
    <property type="entry name" value="ZIP"/>
</dbReference>
<evidence type="ECO:0000256" key="5">
    <source>
        <dbReference type="SAM" id="Phobius"/>
    </source>
</evidence>
<keyword evidence="4 5" id="KW-0472">Membrane</keyword>
<dbReference type="AlphaFoldDB" id="A0AAE1RNY8"/>
<evidence type="ECO:0000313" key="7">
    <source>
        <dbReference type="Proteomes" id="UP001291623"/>
    </source>
</evidence>
<feature type="transmembrane region" description="Helical" evidence="5">
    <location>
        <begin position="74"/>
        <end position="95"/>
    </location>
</feature>
<comment type="subcellular location">
    <subcellularLocation>
        <location evidence="1">Membrane</location>
        <topology evidence="1">Multi-pass membrane protein</topology>
    </subcellularLocation>
</comment>
<sequence length="153" mass="16470">MKLSENIRNNVISHVLELGILVHSIIIGVSLGASQNTEMIKPLLVALSFHQFFEGMGLGGCISKTKFKSISTAIMAVIFSLTTPVGIGIGISMVYNAHSSIALIVEGILNSVSSGILVYMALVDLLASDFMNPRMQNNIRLQFGIMSVMAKWA</sequence>
<dbReference type="Pfam" id="PF02535">
    <property type="entry name" value="Zip"/>
    <property type="match status" value="1"/>
</dbReference>
<evidence type="ECO:0000256" key="1">
    <source>
        <dbReference type="ARBA" id="ARBA00004141"/>
    </source>
</evidence>
<reference evidence="6" key="1">
    <citation type="submission" date="2023-12" db="EMBL/GenBank/DDBJ databases">
        <title>Genome assembly of Anisodus tanguticus.</title>
        <authorList>
            <person name="Wang Y.-J."/>
        </authorList>
    </citation>
    <scope>NUCLEOTIDE SEQUENCE</scope>
    <source>
        <strain evidence="6">KB-2021</strain>
        <tissue evidence="6">Leaf</tissue>
    </source>
</reference>
<dbReference type="GO" id="GO:0005886">
    <property type="term" value="C:plasma membrane"/>
    <property type="evidence" value="ECO:0007669"/>
    <property type="project" value="TreeGrafter"/>
</dbReference>
<evidence type="ECO:0000256" key="2">
    <source>
        <dbReference type="ARBA" id="ARBA00022692"/>
    </source>
</evidence>
<accession>A0AAE1RNY8</accession>
<dbReference type="PANTHER" id="PTHR11040:SF181">
    <property type="entry name" value="ZINC TRANSPORTER 1"/>
    <property type="match status" value="1"/>
</dbReference>
<keyword evidence="7" id="KW-1185">Reference proteome</keyword>
<keyword evidence="3 5" id="KW-1133">Transmembrane helix</keyword>
<feature type="transmembrane region" description="Helical" evidence="5">
    <location>
        <begin position="101"/>
        <end position="127"/>
    </location>
</feature>
<evidence type="ECO:0000256" key="4">
    <source>
        <dbReference type="ARBA" id="ARBA00023136"/>
    </source>
</evidence>
<organism evidence="6 7">
    <name type="scientific">Anisodus tanguticus</name>
    <dbReference type="NCBI Taxonomy" id="243964"/>
    <lineage>
        <taxon>Eukaryota</taxon>
        <taxon>Viridiplantae</taxon>
        <taxon>Streptophyta</taxon>
        <taxon>Embryophyta</taxon>
        <taxon>Tracheophyta</taxon>
        <taxon>Spermatophyta</taxon>
        <taxon>Magnoliopsida</taxon>
        <taxon>eudicotyledons</taxon>
        <taxon>Gunneridae</taxon>
        <taxon>Pentapetalae</taxon>
        <taxon>asterids</taxon>
        <taxon>lamiids</taxon>
        <taxon>Solanales</taxon>
        <taxon>Solanaceae</taxon>
        <taxon>Solanoideae</taxon>
        <taxon>Hyoscyameae</taxon>
        <taxon>Anisodus</taxon>
    </lineage>
</organism>
<evidence type="ECO:0000313" key="6">
    <source>
        <dbReference type="EMBL" id="KAK4355065.1"/>
    </source>
</evidence>
<gene>
    <name evidence="6" type="ORF">RND71_024036</name>
</gene>
<feature type="transmembrane region" description="Helical" evidence="5">
    <location>
        <begin position="12"/>
        <end position="31"/>
    </location>
</feature>
<dbReference type="PANTHER" id="PTHR11040">
    <property type="entry name" value="ZINC/IRON TRANSPORTER"/>
    <property type="match status" value="1"/>
</dbReference>
<comment type="caution">
    <text evidence="6">The sequence shown here is derived from an EMBL/GenBank/DDBJ whole genome shotgun (WGS) entry which is preliminary data.</text>
</comment>
<proteinExistence type="predicted"/>
<protein>
    <submittedName>
        <fullName evidence="6">Uncharacterized protein</fullName>
    </submittedName>
</protein>